<evidence type="ECO:0000313" key="6">
    <source>
        <dbReference type="Proteomes" id="UP000076447"/>
    </source>
</evidence>
<dbReference type="Proteomes" id="UP000076447">
    <property type="component" value="Unassembled WGS sequence"/>
</dbReference>
<feature type="compositionally biased region" description="Polar residues" evidence="3">
    <location>
        <begin position="45"/>
        <end position="58"/>
    </location>
</feature>
<comment type="caution">
    <text evidence="5">The sequence shown here is derived from an EMBL/GenBank/DDBJ whole genome shotgun (WGS) entry which is preliminary data.</text>
</comment>
<proteinExistence type="predicted"/>
<keyword evidence="1 5" id="KW-0808">Transferase</keyword>
<feature type="domain" description="N-acetyltransferase" evidence="4">
    <location>
        <begin position="82"/>
        <end position="246"/>
    </location>
</feature>
<dbReference type="CDD" id="cd04301">
    <property type="entry name" value="NAT_SF"/>
    <property type="match status" value="1"/>
</dbReference>
<organism evidence="5 6">
    <name type="scientific">Oerskovia enterophila</name>
    <dbReference type="NCBI Taxonomy" id="43678"/>
    <lineage>
        <taxon>Bacteria</taxon>
        <taxon>Bacillati</taxon>
        <taxon>Actinomycetota</taxon>
        <taxon>Actinomycetes</taxon>
        <taxon>Micrococcales</taxon>
        <taxon>Cellulomonadaceae</taxon>
        <taxon>Oerskovia</taxon>
    </lineage>
</organism>
<name>A0A163RSB4_9CELL</name>
<evidence type="ECO:0000256" key="2">
    <source>
        <dbReference type="ARBA" id="ARBA00023315"/>
    </source>
</evidence>
<dbReference type="EC" id="2.3.1.-" evidence="5"/>
<dbReference type="Gene3D" id="3.40.630.30">
    <property type="match status" value="1"/>
</dbReference>
<evidence type="ECO:0000259" key="4">
    <source>
        <dbReference type="PROSITE" id="PS51186"/>
    </source>
</evidence>
<gene>
    <name evidence="5" type="primary">ttr</name>
    <name evidence="5" type="ORF">OJAG_16060</name>
</gene>
<evidence type="ECO:0000256" key="3">
    <source>
        <dbReference type="SAM" id="MobiDB-lite"/>
    </source>
</evidence>
<protein>
    <submittedName>
        <fullName evidence="5">Acetyltransferase</fullName>
        <ecNumber evidence="5">2.3.1.-</ecNumber>
    </submittedName>
</protein>
<dbReference type="SUPFAM" id="SSF55729">
    <property type="entry name" value="Acyl-CoA N-acyltransferases (Nat)"/>
    <property type="match status" value="1"/>
</dbReference>
<keyword evidence="2 5" id="KW-0012">Acyltransferase</keyword>
<dbReference type="InterPro" id="IPR050832">
    <property type="entry name" value="Bact_Acetyltransf"/>
</dbReference>
<sequence length="248" mass="25754">MTSDSHPPTRGESLPFTGPKRTVATVTAMRIEPLTFPAPGGGALVSSNARGGTAGTTVRSGRPGVPGRPSPAAAPAAGLSLLDSLAARTADLSCLADVLIDCVQGGASVGWVKAPTKEQATAWWSAFLADPDHRTWVGRDDAGRIVATASLALTSKANGAHRAEVVKLLVHRQARGNKFAPGLMATIERFAKAERLSLLTLDTETGSLAESLYRRWGWSEVGAIPGFAKVAGGALVSTTIFYKQLGAR</sequence>
<feature type="region of interest" description="Disordered" evidence="3">
    <location>
        <begin position="45"/>
        <end position="74"/>
    </location>
</feature>
<dbReference type="AlphaFoldDB" id="A0A163RSB4"/>
<reference evidence="5 6" key="1">
    <citation type="submission" date="2016-01" db="EMBL/GenBank/DDBJ databases">
        <title>Genome sequence of Oerskovia enterophila VJag, an agar and cellulose degrading bacterium.</title>
        <authorList>
            <person name="Poehlein A."/>
            <person name="Jag V."/>
            <person name="Bengelsdorf F."/>
            <person name="Duerre P."/>
            <person name="Daniel R."/>
        </authorList>
    </citation>
    <scope>NUCLEOTIDE SEQUENCE [LARGE SCALE GENOMIC DNA]</scope>
    <source>
        <strain evidence="5 6">VJag</strain>
    </source>
</reference>
<evidence type="ECO:0000313" key="5">
    <source>
        <dbReference type="EMBL" id="KZM35643.1"/>
    </source>
</evidence>
<dbReference type="GO" id="GO:0016747">
    <property type="term" value="F:acyltransferase activity, transferring groups other than amino-acyl groups"/>
    <property type="evidence" value="ECO:0007669"/>
    <property type="project" value="InterPro"/>
</dbReference>
<dbReference type="STRING" id="43678.OJAG_16060"/>
<dbReference type="PANTHER" id="PTHR43877">
    <property type="entry name" value="AMINOALKYLPHOSPHONATE N-ACETYLTRANSFERASE-RELATED-RELATED"/>
    <property type="match status" value="1"/>
</dbReference>
<dbReference type="InterPro" id="IPR016181">
    <property type="entry name" value="Acyl_CoA_acyltransferase"/>
</dbReference>
<dbReference type="PATRIC" id="fig|43678.3.peg.1682"/>
<accession>A0A163RSB4</accession>
<feature type="compositionally biased region" description="Low complexity" evidence="3">
    <location>
        <begin position="59"/>
        <end position="74"/>
    </location>
</feature>
<dbReference type="InterPro" id="IPR000182">
    <property type="entry name" value="GNAT_dom"/>
</dbReference>
<dbReference type="PROSITE" id="PS51186">
    <property type="entry name" value="GNAT"/>
    <property type="match status" value="1"/>
</dbReference>
<evidence type="ECO:0000256" key="1">
    <source>
        <dbReference type="ARBA" id="ARBA00022679"/>
    </source>
</evidence>
<dbReference type="Pfam" id="PF00583">
    <property type="entry name" value="Acetyltransf_1"/>
    <property type="match status" value="1"/>
</dbReference>
<dbReference type="EMBL" id="LRIE01000067">
    <property type="protein sequence ID" value="KZM35643.1"/>
    <property type="molecule type" value="Genomic_DNA"/>
</dbReference>